<gene>
    <name evidence="1" type="ORF">DIT97_11395</name>
</gene>
<evidence type="ECO:0000313" key="2">
    <source>
        <dbReference type="Proteomes" id="UP000263642"/>
    </source>
</evidence>
<dbReference type="EMBL" id="DQAY01000063">
    <property type="protein sequence ID" value="HCO23622.1"/>
    <property type="molecule type" value="Genomic_DNA"/>
</dbReference>
<evidence type="ECO:0000313" key="1">
    <source>
        <dbReference type="EMBL" id="HCO23622.1"/>
    </source>
</evidence>
<sequence length="71" mass="8045">MIPLIKSIVKSDSIPAFFAWKSSEIPHDICKLIMIFPAEKNLSEEIPFTKPPLLADNVRNSKKSEYTAIQL</sequence>
<name>A0A3D3R6B8_9PLAN</name>
<organism evidence="1 2">
    <name type="scientific">Gimesia maris</name>
    <dbReference type="NCBI Taxonomy" id="122"/>
    <lineage>
        <taxon>Bacteria</taxon>
        <taxon>Pseudomonadati</taxon>
        <taxon>Planctomycetota</taxon>
        <taxon>Planctomycetia</taxon>
        <taxon>Planctomycetales</taxon>
        <taxon>Planctomycetaceae</taxon>
        <taxon>Gimesia</taxon>
    </lineage>
</organism>
<protein>
    <submittedName>
        <fullName evidence="1">Uncharacterized protein</fullName>
    </submittedName>
</protein>
<accession>A0A3D3R6B8</accession>
<reference evidence="1 2" key="1">
    <citation type="journal article" date="2018" name="Nat. Biotechnol.">
        <title>A standardized bacterial taxonomy based on genome phylogeny substantially revises the tree of life.</title>
        <authorList>
            <person name="Parks D.H."/>
            <person name="Chuvochina M."/>
            <person name="Waite D.W."/>
            <person name="Rinke C."/>
            <person name="Skarshewski A."/>
            <person name="Chaumeil P.A."/>
            <person name="Hugenholtz P."/>
        </authorList>
    </citation>
    <scope>NUCLEOTIDE SEQUENCE [LARGE SCALE GENOMIC DNA]</scope>
    <source>
        <strain evidence="1">UBA9375</strain>
    </source>
</reference>
<proteinExistence type="predicted"/>
<dbReference type="Proteomes" id="UP000263642">
    <property type="component" value="Unassembled WGS sequence"/>
</dbReference>
<comment type="caution">
    <text evidence="1">The sequence shown here is derived from an EMBL/GenBank/DDBJ whole genome shotgun (WGS) entry which is preliminary data.</text>
</comment>
<dbReference type="AlphaFoldDB" id="A0A3D3R6B8"/>